<evidence type="ECO:0000313" key="2">
    <source>
        <dbReference type="EMBL" id="MPM54114.1"/>
    </source>
</evidence>
<keyword evidence="1" id="KW-1133">Transmembrane helix</keyword>
<protein>
    <recommendedName>
        <fullName evidence="3">DUF4199 domain-containing protein</fullName>
    </recommendedName>
</protein>
<name>A0A645AX51_9ZZZZ</name>
<accession>A0A645AX51</accession>
<gene>
    <name evidence="2" type="ORF">SDC9_100887</name>
</gene>
<feature type="transmembrane region" description="Helical" evidence="1">
    <location>
        <begin position="76"/>
        <end position="96"/>
    </location>
</feature>
<keyword evidence="1" id="KW-0812">Transmembrane</keyword>
<dbReference type="EMBL" id="VSSQ01014655">
    <property type="protein sequence ID" value="MPM54114.1"/>
    <property type="molecule type" value="Genomic_DNA"/>
</dbReference>
<dbReference type="Pfam" id="PF13858">
    <property type="entry name" value="DUF4199"/>
    <property type="match status" value="1"/>
</dbReference>
<keyword evidence="1" id="KW-0472">Membrane</keyword>
<feature type="transmembrane region" description="Helical" evidence="1">
    <location>
        <begin position="35"/>
        <end position="55"/>
    </location>
</feature>
<feature type="transmembrane region" description="Helical" evidence="1">
    <location>
        <begin position="12"/>
        <end position="29"/>
    </location>
</feature>
<comment type="caution">
    <text evidence="2">The sequence shown here is derived from an EMBL/GenBank/DDBJ whole genome shotgun (WGS) entry which is preliminary data.</text>
</comment>
<proteinExistence type="predicted"/>
<reference evidence="2" key="1">
    <citation type="submission" date="2019-08" db="EMBL/GenBank/DDBJ databases">
        <authorList>
            <person name="Kucharzyk K."/>
            <person name="Murdoch R.W."/>
            <person name="Higgins S."/>
            <person name="Loffler F."/>
        </authorList>
    </citation>
    <scope>NUCLEOTIDE SEQUENCE</scope>
</reference>
<feature type="transmembrane region" description="Helical" evidence="1">
    <location>
        <begin position="129"/>
        <end position="154"/>
    </location>
</feature>
<organism evidence="2">
    <name type="scientific">bioreactor metagenome</name>
    <dbReference type="NCBI Taxonomy" id="1076179"/>
    <lineage>
        <taxon>unclassified sequences</taxon>
        <taxon>metagenomes</taxon>
        <taxon>ecological metagenomes</taxon>
    </lineage>
</organism>
<dbReference type="AlphaFoldDB" id="A0A645AX51"/>
<evidence type="ECO:0000256" key="1">
    <source>
        <dbReference type="SAM" id="Phobius"/>
    </source>
</evidence>
<sequence>MQNKWTTAATSGFLLALITIIITLVQTVFTPGTAINIALWLVKTVGSIWLLYYFLKEHSRLSESFTYGDGFRYGTMIAFFSSLICACYMFLHYAVIFPDMVAEQMSVAMEMMASSNPDSVDMLEKIEGILPHLVLGVTLVYYTIIGMIASAIMANYTKTATPFMEQENENI</sequence>
<evidence type="ECO:0008006" key="3">
    <source>
        <dbReference type="Google" id="ProtNLM"/>
    </source>
</evidence>
<dbReference type="InterPro" id="IPR025250">
    <property type="entry name" value="DUF4199"/>
</dbReference>